<evidence type="ECO:0000313" key="2">
    <source>
        <dbReference type="Proteomes" id="UP000790709"/>
    </source>
</evidence>
<name>A0ACB8BUY1_9AGAM</name>
<accession>A0ACB8BUY1</accession>
<protein>
    <submittedName>
        <fullName evidence="1">FAD/NAD(P)-binding domain-containing protein</fullName>
    </submittedName>
</protein>
<dbReference type="Proteomes" id="UP000790709">
    <property type="component" value="Unassembled WGS sequence"/>
</dbReference>
<sequence>MIPQQLPTLDNLDVTEVLGVSPAEKAKEWFNAFALAIQANDSASVPGLFLGNGSWRDILALTWDFRTFTGQKAIRQLLDKRLQETGLHTLRLHLSEDALRAPALLKILPNLVLLRFSFAFETRHGKGSGVCHLAPTPNGGWKAYTLLTHLESLRDFPEKVGPTHPPIPNLDTWQESRHREVGFTDEHPTVLVIGAGHTGLEIAARLKHMGVPVLVIDKNARIGDNWRNRYKALSLHDTVWYNQTPYLNFPSSWPTFSPAAKLADWIESYASHLDLDVWTSSVIHRASWDDTTKTWTVHISQGELTRVLTVRHLVFATGLTGGGLRMPDIPGKETFRGSVVHSSSFKSADEYIGRTAVVVGAGNSAHDIAHDFFNHGVDVTMVQRSSTYVISSKANAASLGGTYNDQFPVELADLYGAAFPFAVLKLILQYVVPGVANTVDRQMIEGLERVGFKTNLGLYGAGLIPLALERGGGFYIDTGASQRVIDGDIKIKNGVAIERFTEHGLRFVDGTELTADVVVFATGFGDPRDIVREVCGPEVVQKVKPMWGLDGEGELRGTWRESGCEGLWFGLGNLAMSRFHSTHLALQIKAIEEGILRREEM</sequence>
<proteinExistence type="predicted"/>
<dbReference type="EMBL" id="MU266348">
    <property type="protein sequence ID" value="KAH7928861.1"/>
    <property type="molecule type" value="Genomic_DNA"/>
</dbReference>
<organism evidence="1 2">
    <name type="scientific">Leucogyrophana mollusca</name>
    <dbReference type="NCBI Taxonomy" id="85980"/>
    <lineage>
        <taxon>Eukaryota</taxon>
        <taxon>Fungi</taxon>
        <taxon>Dikarya</taxon>
        <taxon>Basidiomycota</taxon>
        <taxon>Agaricomycotina</taxon>
        <taxon>Agaricomycetes</taxon>
        <taxon>Agaricomycetidae</taxon>
        <taxon>Boletales</taxon>
        <taxon>Boletales incertae sedis</taxon>
        <taxon>Leucogyrophana</taxon>
    </lineage>
</organism>
<evidence type="ECO:0000313" key="1">
    <source>
        <dbReference type="EMBL" id="KAH7928861.1"/>
    </source>
</evidence>
<comment type="caution">
    <text evidence="1">The sequence shown here is derived from an EMBL/GenBank/DDBJ whole genome shotgun (WGS) entry which is preliminary data.</text>
</comment>
<gene>
    <name evidence="1" type="ORF">BV22DRAFT_1003921</name>
</gene>
<keyword evidence="2" id="KW-1185">Reference proteome</keyword>
<reference evidence="1" key="1">
    <citation type="journal article" date="2021" name="New Phytol.">
        <title>Evolutionary innovations through gain and loss of genes in the ectomycorrhizal Boletales.</title>
        <authorList>
            <person name="Wu G."/>
            <person name="Miyauchi S."/>
            <person name="Morin E."/>
            <person name="Kuo A."/>
            <person name="Drula E."/>
            <person name="Varga T."/>
            <person name="Kohler A."/>
            <person name="Feng B."/>
            <person name="Cao Y."/>
            <person name="Lipzen A."/>
            <person name="Daum C."/>
            <person name="Hundley H."/>
            <person name="Pangilinan J."/>
            <person name="Johnson J."/>
            <person name="Barry K."/>
            <person name="LaButti K."/>
            <person name="Ng V."/>
            <person name="Ahrendt S."/>
            <person name="Min B."/>
            <person name="Choi I.G."/>
            <person name="Park H."/>
            <person name="Plett J.M."/>
            <person name="Magnuson J."/>
            <person name="Spatafora J.W."/>
            <person name="Nagy L.G."/>
            <person name="Henrissat B."/>
            <person name="Grigoriev I.V."/>
            <person name="Yang Z.L."/>
            <person name="Xu J."/>
            <person name="Martin F.M."/>
        </authorList>
    </citation>
    <scope>NUCLEOTIDE SEQUENCE</scope>
    <source>
        <strain evidence="1">KUC20120723A-06</strain>
    </source>
</reference>